<dbReference type="InterPro" id="IPR053137">
    <property type="entry name" value="NLR-like"/>
</dbReference>
<dbReference type="InterPro" id="IPR027417">
    <property type="entry name" value="P-loop_NTPase"/>
</dbReference>
<dbReference type="Pfam" id="PF13401">
    <property type="entry name" value="AAA_22"/>
    <property type="match status" value="1"/>
</dbReference>
<sequence>MAGNRLEPLDRATPPAMRALAEGLRRAMVDADYTVLRTLAGDAQLAASTVSNALSGKTVPSWRTTQFLLQTCGIQPNAHWRKVWEAARDAEQPPDALPQDDEPRQEPDTVRSHQPGLFSIRPPVGSLPARVRGRAAIVSRLTTLVAKPRPMLQVLHGLGGCGKTTIALEVARLVQESGHPVYWVSAAERGGFVASMRQVAREIGIPAGDIEQAWSGRSSAMDMLWRHLDSAQQPWLLIVDNADVPEVLASPGRIAGDGTGWVRPSRSGTTILTSRVGTPATWGSQAERHHVGVLGEKDAADVLVDLAGHAGDKEEANALAERLGGLPLALRSAGSYLSRTARGAGLLRRPARITTFDAYRLALGNLGTELLDEGQPWPNESERLERLHRGLVGRTWEMSLDLLEAQGIAQARPLMRLISCFAPAPLPVELIAEDESYLPSLEQLDRALEALVDLDMLTVTRTSPSADDSAQSTCLVGHRLVLEATASRLRELPAAEQAITWRAAARLITVAGAPAPEEPQNWDWWRLILPHVATLVSVIPSNDSSVLIEALHQGLRGYAYMSFSSTFDGATTYSQMLLDRSLTLPDSHPVRLAARHRELLASSRPAADLAREYEDVLSRQVTVLGPDHPDTLITDHQLATVLAETHGKIASLREIRRVAERRAILFGPANPYTLVSQDELVDLLISLDHKDEAEALLRTVVEDCERFLGPTNHYTLMWTMKLTRELINQGRVDVDLDEMLQGHNRQATPLAAQVEIARVLALLERHTEAELEYKTILERLQATGQERTGRYRQALRSLCFSLHEQGRLKEAFELHSNAIRNCGHSDDLRIYNLRLRLDHVELHTWAKQWDEAEGELRKLLSDLTLTATSDPTLELDVRRKLTFVLAAQDKDAATEREEAVLAELCEQSFGATYWRTRRALWNHAQSLKLLGRNRAALKVYRKCLQVEEIIFPANHDDITATRTRIVEMRLKIGEMSADQAVSEFFAIPWKDAQTRDSRYLQLASAVATARRLNGDADGALEALTELEEQYRQQDSPGHESLLTVLRSISSLLIDLERPRDALDKCYEYRKLLENKHEQDASRKLFAARRIVNLQLMLGEISNEEALGKIESLLSEYSEEFAPFSDRILHLRRRIALLQHAMGEIDRAEIELRYIVTVCQMRREPEDAIHRIATWNLSVLLMDHGRFDEALPLLEGCLAAERATYEEADNRDILRTRRRIAWCRRELNVASIVDTIAEYTDILKGLILHDGENGTLPTAIRNALHELKGTPSKHSPLTH</sequence>
<name>A0A1H3JJ52_9PSEU</name>
<proteinExistence type="predicted"/>
<dbReference type="Proteomes" id="UP000199515">
    <property type="component" value="Unassembled WGS sequence"/>
</dbReference>
<dbReference type="Gene3D" id="1.25.40.10">
    <property type="entry name" value="Tetratricopeptide repeat domain"/>
    <property type="match status" value="3"/>
</dbReference>
<protein>
    <submittedName>
        <fullName evidence="3">Tetratricopeptide repeat-containing protein</fullName>
    </submittedName>
</protein>
<organism evidence="3 4">
    <name type="scientific">Amycolatopsis xylanica</name>
    <dbReference type="NCBI Taxonomy" id="589385"/>
    <lineage>
        <taxon>Bacteria</taxon>
        <taxon>Bacillati</taxon>
        <taxon>Actinomycetota</taxon>
        <taxon>Actinomycetes</taxon>
        <taxon>Pseudonocardiales</taxon>
        <taxon>Pseudonocardiaceae</taxon>
        <taxon>Amycolatopsis</taxon>
    </lineage>
</organism>
<dbReference type="PRINTS" id="PR00364">
    <property type="entry name" value="DISEASERSIST"/>
</dbReference>
<accession>A0A1H3JJ52</accession>
<dbReference type="PANTHER" id="PTHR46082">
    <property type="entry name" value="ATP/GTP-BINDING PROTEIN-RELATED"/>
    <property type="match status" value="1"/>
</dbReference>
<feature type="compositionally biased region" description="Basic and acidic residues" evidence="1">
    <location>
        <begin position="101"/>
        <end position="111"/>
    </location>
</feature>
<dbReference type="PANTHER" id="PTHR46082:SF6">
    <property type="entry name" value="AAA+ ATPASE DOMAIN-CONTAINING PROTEIN-RELATED"/>
    <property type="match status" value="1"/>
</dbReference>
<dbReference type="GO" id="GO:0043531">
    <property type="term" value="F:ADP binding"/>
    <property type="evidence" value="ECO:0007669"/>
    <property type="project" value="InterPro"/>
</dbReference>
<dbReference type="SUPFAM" id="SSF48452">
    <property type="entry name" value="TPR-like"/>
    <property type="match status" value="1"/>
</dbReference>
<dbReference type="SUPFAM" id="SSF52540">
    <property type="entry name" value="P-loop containing nucleoside triphosphate hydrolases"/>
    <property type="match status" value="1"/>
</dbReference>
<evidence type="ECO:0000313" key="3">
    <source>
        <dbReference type="EMBL" id="SDY40030.1"/>
    </source>
</evidence>
<dbReference type="InterPro" id="IPR019734">
    <property type="entry name" value="TPR_rpt"/>
</dbReference>
<feature type="region of interest" description="Disordered" evidence="1">
    <location>
        <begin position="89"/>
        <end position="118"/>
    </location>
</feature>
<evidence type="ECO:0000259" key="2">
    <source>
        <dbReference type="Pfam" id="PF13401"/>
    </source>
</evidence>
<dbReference type="InterPro" id="IPR011990">
    <property type="entry name" value="TPR-like_helical_dom_sf"/>
</dbReference>
<dbReference type="EMBL" id="FNON01000005">
    <property type="protein sequence ID" value="SDY40030.1"/>
    <property type="molecule type" value="Genomic_DNA"/>
</dbReference>
<evidence type="ECO:0000313" key="4">
    <source>
        <dbReference type="Proteomes" id="UP000199515"/>
    </source>
</evidence>
<gene>
    <name evidence="3" type="ORF">SAMN05421504_105437</name>
</gene>
<feature type="domain" description="ORC1/DEAH AAA+ ATPase" evidence="2">
    <location>
        <begin position="154"/>
        <end position="243"/>
    </location>
</feature>
<dbReference type="InterPro" id="IPR049945">
    <property type="entry name" value="AAA_22"/>
</dbReference>
<dbReference type="Pfam" id="PF13181">
    <property type="entry name" value="TPR_8"/>
    <property type="match status" value="1"/>
</dbReference>
<dbReference type="AlphaFoldDB" id="A0A1H3JJ52"/>
<evidence type="ECO:0000256" key="1">
    <source>
        <dbReference type="SAM" id="MobiDB-lite"/>
    </source>
</evidence>
<dbReference type="Gene3D" id="3.40.50.300">
    <property type="entry name" value="P-loop containing nucleotide triphosphate hydrolases"/>
    <property type="match status" value="1"/>
</dbReference>
<keyword evidence="4" id="KW-1185">Reference proteome</keyword>
<dbReference type="STRING" id="589385.SAMN05421504_105437"/>
<reference evidence="3 4" key="1">
    <citation type="submission" date="2016-10" db="EMBL/GenBank/DDBJ databases">
        <authorList>
            <person name="de Groot N.N."/>
        </authorList>
    </citation>
    <scope>NUCLEOTIDE SEQUENCE [LARGE SCALE GENOMIC DNA]</scope>
    <source>
        <strain evidence="3 4">CPCC 202699</strain>
    </source>
</reference>